<name>A0A563VVI4_9CYAN</name>
<protein>
    <submittedName>
        <fullName evidence="12">Na(+)/H(+) antiporter NhaS5</fullName>
    </submittedName>
</protein>
<organism evidence="12 13">
    <name type="scientific">Hyella patelloides LEGE 07179</name>
    <dbReference type="NCBI Taxonomy" id="945734"/>
    <lineage>
        <taxon>Bacteria</taxon>
        <taxon>Bacillati</taxon>
        <taxon>Cyanobacteriota</taxon>
        <taxon>Cyanophyceae</taxon>
        <taxon>Pleurocapsales</taxon>
        <taxon>Hyellaceae</taxon>
        <taxon>Hyella</taxon>
    </lineage>
</organism>
<feature type="transmembrane region" description="Helical" evidence="9">
    <location>
        <begin position="153"/>
        <end position="177"/>
    </location>
</feature>
<evidence type="ECO:0000256" key="4">
    <source>
        <dbReference type="ARBA" id="ARBA00022449"/>
    </source>
</evidence>
<comment type="similarity">
    <text evidence="2">Belongs to the monovalent cation:proton antiporter 2 (CPA2) transporter (TC 2.A.37) family.</text>
</comment>
<evidence type="ECO:0000259" key="11">
    <source>
        <dbReference type="Pfam" id="PF00999"/>
    </source>
</evidence>
<feature type="transmembrane region" description="Helical" evidence="9">
    <location>
        <begin position="94"/>
        <end position="116"/>
    </location>
</feature>
<dbReference type="EMBL" id="CAACVJ010000260">
    <property type="protein sequence ID" value="VEP15411.1"/>
    <property type="molecule type" value="Genomic_DNA"/>
</dbReference>
<feature type="transmembrane region" description="Helical" evidence="9">
    <location>
        <begin position="364"/>
        <end position="382"/>
    </location>
</feature>
<feature type="domain" description="UspA" evidence="10">
    <location>
        <begin position="589"/>
        <end position="712"/>
    </location>
</feature>
<comment type="subcellular location">
    <subcellularLocation>
        <location evidence="1">Membrane</location>
        <topology evidence="1">Multi-pass membrane protein</topology>
    </subcellularLocation>
</comment>
<dbReference type="Gene3D" id="1.20.1530.20">
    <property type="match status" value="1"/>
</dbReference>
<feature type="transmembrane region" description="Helical" evidence="9">
    <location>
        <begin position="122"/>
        <end position="141"/>
    </location>
</feature>
<sequence>MESLLNQASNNPLVSFTLLLLVILTLPPLFERIKLPGLVGLLFAGVVLGSNGLGLLDSESESIKLLADIGKIYLMFVAGLEIDLDEFRKTKDRSLGFGFATFLLPLVFGITIGLIFGMGLNAAVLTGSLLASHTLLGYPIVNRLGVVKNEAVTVTIGATIFTDIAALLVLAICISIHGGEFSATSLIIQLVTLGIYSAIVLFGIDKLGKEYFRRTGDEESNQFMFILLVVFLAAVGAQVINVDKIVGAFLAGLAVNDVVGRSPVEEKIEFVGSTLFIPCFFVDMGLLLDIPGFIKTITTELPLTVAIVGGLFVSKWLAAAIAKLLYNYSWNQAMTMWALSLPQVAATLAAALAGLNAGLISDSVFNVVIVLMLVTSIAGPILTAKFGRKLSTPQEDLASNKTELTPSYITNPNSASLSTVANSGFLYDDIAAELTQPKAERITSYPLFRVVVPVANPKTEKYLIEMSALIANHESGLVVPLSIAKAHVHMDDPQLKKTIKRSRRRLKTALKVTAKFDVQAKPIIRIDDDIVHGISRTAREQNASLIVMGWSETNRLQSRLFGSITDSVFWSSHCSVAVVRLLKEPIDIHQILVPIKNLTPQTIRTIRFANIFAEANSATITLLHIDEHKTNTQKISELEQKLQHILDTQIKPETKITTKFLRQDNVAAAIVKEAENYDMVVLRSMRRRTAGGLAVSDISDRIVKDIQCSIVLFGESH</sequence>
<evidence type="ECO:0000259" key="10">
    <source>
        <dbReference type="Pfam" id="PF00582"/>
    </source>
</evidence>
<keyword evidence="7" id="KW-0406">Ion transport</keyword>
<dbReference type="GO" id="GO:1902600">
    <property type="term" value="P:proton transmembrane transport"/>
    <property type="evidence" value="ECO:0007669"/>
    <property type="project" value="InterPro"/>
</dbReference>
<evidence type="ECO:0000256" key="5">
    <source>
        <dbReference type="ARBA" id="ARBA00022692"/>
    </source>
</evidence>
<dbReference type="Proteomes" id="UP000320055">
    <property type="component" value="Unassembled WGS sequence"/>
</dbReference>
<evidence type="ECO:0000313" key="13">
    <source>
        <dbReference type="Proteomes" id="UP000320055"/>
    </source>
</evidence>
<evidence type="ECO:0000256" key="3">
    <source>
        <dbReference type="ARBA" id="ARBA00022448"/>
    </source>
</evidence>
<evidence type="ECO:0000256" key="6">
    <source>
        <dbReference type="ARBA" id="ARBA00022989"/>
    </source>
</evidence>
<accession>A0A563VVI4</accession>
<dbReference type="InterPro" id="IPR006016">
    <property type="entry name" value="UspA"/>
</dbReference>
<evidence type="ECO:0000256" key="9">
    <source>
        <dbReference type="SAM" id="Phobius"/>
    </source>
</evidence>
<dbReference type="PANTHER" id="PTHR43562">
    <property type="entry name" value="NAPA-TYPE SODIUM/HYDROGEN ANTIPORTER"/>
    <property type="match status" value="1"/>
</dbReference>
<feature type="transmembrane region" description="Helical" evidence="9">
    <location>
        <begin position="275"/>
        <end position="294"/>
    </location>
</feature>
<feature type="transmembrane region" description="Helical" evidence="9">
    <location>
        <begin position="334"/>
        <end position="357"/>
    </location>
</feature>
<keyword evidence="4" id="KW-0050">Antiport</keyword>
<evidence type="ECO:0000256" key="7">
    <source>
        <dbReference type="ARBA" id="ARBA00023065"/>
    </source>
</evidence>
<feature type="domain" description="Cation/H+ exchanger transmembrane" evidence="11">
    <location>
        <begin position="21"/>
        <end position="382"/>
    </location>
</feature>
<dbReference type="AlphaFoldDB" id="A0A563VVI4"/>
<keyword evidence="8 9" id="KW-0472">Membrane</keyword>
<keyword evidence="3" id="KW-0813">Transport</keyword>
<evidence type="ECO:0000313" key="12">
    <source>
        <dbReference type="EMBL" id="VEP15411.1"/>
    </source>
</evidence>
<dbReference type="SUPFAM" id="SSF52402">
    <property type="entry name" value="Adenine nucleotide alpha hydrolases-like"/>
    <property type="match status" value="2"/>
</dbReference>
<feature type="transmembrane region" description="Helical" evidence="9">
    <location>
        <begin position="183"/>
        <end position="204"/>
    </location>
</feature>
<keyword evidence="5 9" id="KW-0812">Transmembrane</keyword>
<evidence type="ECO:0000256" key="8">
    <source>
        <dbReference type="ARBA" id="ARBA00023136"/>
    </source>
</evidence>
<dbReference type="PANTHER" id="PTHR43562:SF4">
    <property type="entry name" value="NA(+)_H(+) ANTIPORTER NHAS5"/>
    <property type="match status" value="1"/>
</dbReference>
<feature type="transmembrane region" description="Helical" evidence="9">
    <location>
        <begin position="37"/>
        <end position="56"/>
    </location>
</feature>
<feature type="transmembrane region" description="Helical" evidence="9">
    <location>
        <begin position="225"/>
        <end position="255"/>
    </location>
</feature>
<dbReference type="OrthoDB" id="9793589at2"/>
<keyword evidence="13" id="KW-1185">Reference proteome</keyword>
<dbReference type="GO" id="GO:0015297">
    <property type="term" value="F:antiporter activity"/>
    <property type="evidence" value="ECO:0007669"/>
    <property type="project" value="UniProtKB-KW"/>
</dbReference>
<evidence type="ECO:0000256" key="2">
    <source>
        <dbReference type="ARBA" id="ARBA00005551"/>
    </source>
</evidence>
<dbReference type="Pfam" id="PF00582">
    <property type="entry name" value="Usp"/>
    <property type="match status" value="2"/>
</dbReference>
<dbReference type="InterPro" id="IPR006153">
    <property type="entry name" value="Cation/H_exchanger_TM"/>
</dbReference>
<dbReference type="GO" id="GO:0016020">
    <property type="term" value="C:membrane"/>
    <property type="evidence" value="ECO:0007669"/>
    <property type="project" value="UniProtKB-SubCell"/>
</dbReference>
<dbReference type="RefSeq" id="WP_144874174.1">
    <property type="nucleotide sequence ID" value="NZ_LR214069.1"/>
</dbReference>
<evidence type="ECO:0000256" key="1">
    <source>
        <dbReference type="ARBA" id="ARBA00004141"/>
    </source>
</evidence>
<proteinExistence type="inferred from homology"/>
<dbReference type="Gene3D" id="3.40.50.12370">
    <property type="match status" value="1"/>
</dbReference>
<reference evidence="12 13" key="1">
    <citation type="submission" date="2019-01" db="EMBL/GenBank/DDBJ databases">
        <authorList>
            <person name="Brito A."/>
        </authorList>
    </citation>
    <scope>NUCLEOTIDE SEQUENCE [LARGE SCALE GENOMIC DNA]</scope>
    <source>
        <strain evidence="12">1</strain>
    </source>
</reference>
<feature type="domain" description="UspA" evidence="10">
    <location>
        <begin position="449"/>
        <end position="580"/>
    </location>
</feature>
<dbReference type="InterPro" id="IPR038770">
    <property type="entry name" value="Na+/solute_symporter_sf"/>
</dbReference>
<feature type="transmembrane region" description="Helical" evidence="9">
    <location>
        <begin position="12"/>
        <end position="30"/>
    </location>
</feature>
<keyword evidence="6 9" id="KW-1133">Transmembrane helix</keyword>
<dbReference type="Pfam" id="PF00999">
    <property type="entry name" value="Na_H_Exchanger"/>
    <property type="match status" value="1"/>
</dbReference>
<feature type="transmembrane region" description="Helical" evidence="9">
    <location>
        <begin position="301"/>
        <end position="322"/>
    </location>
</feature>
<gene>
    <name evidence="12" type="primary">nhaS</name>
    <name evidence="12" type="ORF">H1P_3320005</name>
</gene>